<evidence type="ECO:0000256" key="1">
    <source>
        <dbReference type="SAM" id="MobiDB-lite"/>
    </source>
</evidence>
<organism evidence="3 4">
    <name type="scientific">Sphaerisporangium rubeum</name>
    <dbReference type="NCBI Taxonomy" id="321317"/>
    <lineage>
        <taxon>Bacteria</taxon>
        <taxon>Bacillati</taxon>
        <taxon>Actinomycetota</taxon>
        <taxon>Actinomycetes</taxon>
        <taxon>Streptosporangiales</taxon>
        <taxon>Streptosporangiaceae</taxon>
        <taxon>Sphaerisporangium</taxon>
    </lineage>
</organism>
<feature type="domain" description="DUF6603" evidence="2">
    <location>
        <begin position="760"/>
        <end position="1238"/>
    </location>
</feature>
<evidence type="ECO:0000259" key="2">
    <source>
        <dbReference type="Pfam" id="PF20248"/>
    </source>
</evidence>
<feature type="compositionally biased region" description="Low complexity" evidence="1">
    <location>
        <begin position="700"/>
        <end position="732"/>
    </location>
</feature>
<name>A0A7X0IJH9_9ACTN</name>
<proteinExistence type="predicted"/>
<gene>
    <name evidence="3" type="ORF">BJ992_005285</name>
</gene>
<evidence type="ECO:0000313" key="4">
    <source>
        <dbReference type="Proteomes" id="UP000555564"/>
    </source>
</evidence>
<protein>
    <recommendedName>
        <fullName evidence="2">DUF6603 domain-containing protein</fullName>
    </recommendedName>
</protein>
<evidence type="ECO:0000313" key="3">
    <source>
        <dbReference type="EMBL" id="MBB6475854.1"/>
    </source>
</evidence>
<dbReference type="InterPro" id="IPR046538">
    <property type="entry name" value="DUF6603"/>
</dbReference>
<dbReference type="RefSeq" id="WP_184985484.1">
    <property type="nucleotide sequence ID" value="NZ_BAAALO010000019.1"/>
</dbReference>
<comment type="caution">
    <text evidence="3">The sequence shown here is derived from an EMBL/GenBank/DDBJ whole genome shotgun (WGS) entry which is preliminary data.</text>
</comment>
<keyword evidence="4" id="KW-1185">Reference proteome</keyword>
<sequence length="1456" mass="148555">MDLTALAAYVSGTTGPVVLDAGDTRLPAELRDLLVTTPGKRITLTSAEVTPGGAALVIAGPSGDVWPVQGLPGVRVTLSRVTLTLTEGGTPPVTGTATGVLPLTATVTAPVTLTRGAAEGPGAWRLTLAGDVPGVAPTDLLSLGRPGGASLVPVPSGLAALTTARTVPATGYAVTFHPGTSFEAYSTVTVPLPGVRWPIVPEILELDGLEVRAELSTVSFAAVVAGQVVVDGVPLEVGVGLRPGTHWYAYLRPAPGRAFPGVAALASWIGGPSVTAAFQAAGFDGAAFDLAVERIETGFDWKAPAIDYVEVASRLTLGALEFDVVLRLPDIEVRGSLRGGPVPLTEVLASYGLPTAGVPSTLKIHKAGLTARPRRGSYLAELDADDVWQAGPIGIDEVGVVVSYREGRGFGGAVHGVIALGASIRLGLVAAYDPVEGWSFAGETAPGSRLAIGDLVAELGDRFGVRDLPEAVTSLALTGLRVAYRTGDGGFTFACRGGLTIAEAPVTLAVDVAVARPATPGGPRPVSFRGRIDVDAGGVPLRFDTGIATGADAKLFTAAYSHVPGAATPDVRSVVAAFWPSAAEVIPEGIAVDVRDVVFAADRTTTTAYLFVADLGATVDLSGLPVAGEHLGTAGVDPLRLVAASGPIGVEQVRKLNALLPDTVAPLPERDIPAGVAFEATLKAGDLSVPVSLRIGGAGAPAPGTTGTSGTTGAPGSPGTPSTPGTPGTRPSTAPPAVPATAGVSGTQARTTDDVTWVKVQRGFGPVRIARIGMTYRDGKLKVLLDASISLAGMTLSLDGLAAEVSLSRPAAVPVFSLRGLGLSYVSGPTEIGGAFLTGEIVYEGHTYPAYSGGAQVKLKTLGLSAIGSYVQLPGEPSLFVYAVLDYPIGGPPVFFVRGLAAGFGYNRRLVAPPIEAVAAFPLVAEASGQGRAGTTLADELAALAPYLPVSAGDYFLALGVRFTSFEMIDSFVLLAVVFGHRFEVDVLGLSTLVLPAPGAGAAGVTPIAEVQLALRATFVPEEGYLAVAAQLTRDSFVLSRDCHLTGGFAFSTWFPAEKDNGHDGDFVVTAGGYHPGFPVPAHYPSVPRLGFSWQVSPQLSLSGSAYFALTPGALMAGGAVNASWQDDSLHAWFDASMDFLVAWQPYHYEATLHVSVGATYTLPGFGNNTVSAHAGADVTLWGPDFTGVATVDLTVTSFTVTFGAGDRSAPEPVPWDRFLAAMLPGRDTIVTLTPRGTVPGPAPRPGDLGVVDAAGLVLVTDSAIPSTAGTRGASGDALPVNGAATTFGVGPVGVPTGGVTSVQQITISGPDGPAEAAFTYTPVRKNLPFALWGDKLTPATTDPRLVTGMLTGYEIRPLPPVEPARRPWVHRSALLASTSLAERPGVIRLEPPPPFTASADGPVPREAAIARALADPEVLAARAAVARAVLDGAPAGPYALDVAGLVEIPQVAAHV</sequence>
<dbReference type="Pfam" id="PF20248">
    <property type="entry name" value="DUF6603"/>
    <property type="match status" value="1"/>
</dbReference>
<accession>A0A7X0IJH9</accession>
<reference evidence="3 4" key="1">
    <citation type="submission" date="2020-08" db="EMBL/GenBank/DDBJ databases">
        <title>Sequencing the genomes of 1000 actinobacteria strains.</title>
        <authorList>
            <person name="Klenk H.-P."/>
        </authorList>
    </citation>
    <scope>NUCLEOTIDE SEQUENCE [LARGE SCALE GENOMIC DNA]</scope>
    <source>
        <strain evidence="3 4">DSM 44936</strain>
    </source>
</reference>
<dbReference type="Proteomes" id="UP000555564">
    <property type="component" value="Unassembled WGS sequence"/>
</dbReference>
<dbReference type="EMBL" id="JACHIU010000001">
    <property type="protein sequence ID" value="MBB6475854.1"/>
    <property type="molecule type" value="Genomic_DNA"/>
</dbReference>
<feature type="region of interest" description="Disordered" evidence="1">
    <location>
        <begin position="698"/>
        <end position="749"/>
    </location>
</feature>